<keyword evidence="5" id="KW-1185">Reference proteome</keyword>
<dbReference type="Gene3D" id="3.60.21.70">
    <property type="entry name" value="PhoD-like phosphatase"/>
    <property type="match status" value="1"/>
</dbReference>
<dbReference type="InterPro" id="IPR006311">
    <property type="entry name" value="TAT_signal"/>
</dbReference>
<organism evidence="4 5">
    <name type="scientific">Pseudoteredinibacter isoporae</name>
    <dbReference type="NCBI Taxonomy" id="570281"/>
    <lineage>
        <taxon>Bacteria</taxon>
        <taxon>Pseudomonadati</taxon>
        <taxon>Pseudomonadota</taxon>
        <taxon>Gammaproteobacteria</taxon>
        <taxon>Cellvibrionales</taxon>
        <taxon>Cellvibrionaceae</taxon>
        <taxon>Pseudoteredinibacter</taxon>
    </lineage>
</organism>
<dbReference type="EMBL" id="JACHHT010000001">
    <property type="protein sequence ID" value="MBB6519880.1"/>
    <property type="molecule type" value="Genomic_DNA"/>
</dbReference>
<dbReference type="InterPro" id="IPR052900">
    <property type="entry name" value="Phospholipid_Metab_Enz"/>
</dbReference>
<dbReference type="InterPro" id="IPR038607">
    <property type="entry name" value="PhoD-like_sf"/>
</dbReference>
<evidence type="ECO:0000313" key="4">
    <source>
        <dbReference type="EMBL" id="MBB6519880.1"/>
    </source>
</evidence>
<dbReference type="PANTHER" id="PTHR43606:SF2">
    <property type="entry name" value="ALKALINE PHOSPHATASE FAMILY PROTEIN (AFU_ORTHOLOGUE AFUA_5G03860)"/>
    <property type="match status" value="1"/>
</dbReference>
<dbReference type="InterPro" id="IPR032093">
    <property type="entry name" value="PhoD_N"/>
</dbReference>
<dbReference type="PROSITE" id="PS51318">
    <property type="entry name" value="TAT"/>
    <property type="match status" value="1"/>
</dbReference>
<feature type="domain" description="Phospholipase D N-terminal" evidence="3">
    <location>
        <begin position="42"/>
        <end position="129"/>
    </location>
</feature>
<dbReference type="PANTHER" id="PTHR43606">
    <property type="entry name" value="PHOSPHATASE, PUTATIVE (AFU_ORTHOLOGUE AFUA_6G08710)-RELATED"/>
    <property type="match status" value="1"/>
</dbReference>
<accession>A0A7X0JR78</accession>
<protein>
    <submittedName>
        <fullName evidence="4">Phosphodiesterase/alkaline phosphatase D-like protein</fullName>
    </submittedName>
</protein>
<feature type="compositionally biased region" description="Polar residues" evidence="1">
    <location>
        <begin position="239"/>
        <end position="250"/>
    </location>
</feature>
<gene>
    <name evidence="4" type="ORF">HNR48_000158</name>
</gene>
<dbReference type="Gene3D" id="2.60.40.380">
    <property type="entry name" value="Purple acid phosphatase-like, N-terminal"/>
    <property type="match status" value="1"/>
</dbReference>
<dbReference type="InterPro" id="IPR018946">
    <property type="entry name" value="PhoD-like_MPP"/>
</dbReference>
<dbReference type="InterPro" id="IPR029052">
    <property type="entry name" value="Metallo-depent_PP-like"/>
</dbReference>
<proteinExistence type="predicted"/>
<evidence type="ECO:0000259" key="3">
    <source>
        <dbReference type="Pfam" id="PF16655"/>
    </source>
</evidence>
<name>A0A7X0JR78_9GAMM</name>
<dbReference type="Proteomes" id="UP000528457">
    <property type="component" value="Unassembled WGS sequence"/>
</dbReference>
<sequence>MNPSLTRRNLLQTGLLAAGSSSFIGQVLAQSQQADVQAVFSHGVASGEPQADSVLLWTRVSVEQEKAVVEWELALDTQFRKLVQKGQLNAEADNDHCVKITVSDLEAGQVYYYRFKCQGIHSEPGRTRTLPQGDIDNLNIAIASCSNFPFGYFNAYEVIAADPDIQFVLHLGDYIYEYGHDGYGGTTGKVINRNHEPAHEIVSLADYRQRHAQYKADIASRLMHAAHPLIPTWDDHESTNNPYMQGAQNHQPDEGDWSKRRDASLKAYYEWMPIREPEKGLNRKQLWRHFQFGNLASLVTLETRHTGRSIQIDYKDHLGNIKSDEDRDLFLKQVLGNPARSMLSKNMKDFYDQSLKNNSSQWHLLGNQIPMARTHVPDISQFLKKKNSEGYDPVADEHAQFRRLGELDLPIYLDTWDGYPGARQAFYEQNQNLGIEDLLVLTGDSHSFWTNQLFDDSGKAMGVEIGTAGITSPGDFEGYGPETANAMDKLVAEHNPEIVWTDCQHRGFVKLSLSKEKAQADFISVSDILTEKYQVERIKRAVITKKGKSLTYTA</sequence>
<dbReference type="SUPFAM" id="SSF56300">
    <property type="entry name" value="Metallo-dependent phosphatases"/>
    <property type="match status" value="1"/>
</dbReference>
<reference evidence="4 5" key="1">
    <citation type="submission" date="2020-08" db="EMBL/GenBank/DDBJ databases">
        <title>Genomic Encyclopedia of Type Strains, Phase IV (KMG-IV): sequencing the most valuable type-strain genomes for metagenomic binning, comparative biology and taxonomic classification.</title>
        <authorList>
            <person name="Goeker M."/>
        </authorList>
    </citation>
    <scope>NUCLEOTIDE SEQUENCE [LARGE SCALE GENOMIC DNA]</scope>
    <source>
        <strain evidence="4 5">DSM 22368</strain>
    </source>
</reference>
<evidence type="ECO:0000259" key="2">
    <source>
        <dbReference type="Pfam" id="PF09423"/>
    </source>
</evidence>
<dbReference type="InParanoid" id="A0A7X0JR78"/>
<dbReference type="Pfam" id="PF09423">
    <property type="entry name" value="PhoD"/>
    <property type="match status" value="1"/>
</dbReference>
<feature type="domain" description="PhoD-like phosphatase metallophosphatase" evidence="2">
    <location>
        <begin position="141"/>
        <end position="522"/>
    </location>
</feature>
<evidence type="ECO:0000256" key="1">
    <source>
        <dbReference type="SAM" id="MobiDB-lite"/>
    </source>
</evidence>
<dbReference type="CDD" id="cd07389">
    <property type="entry name" value="MPP_PhoD"/>
    <property type="match status" value="1"/>
</dbReference>
<comment type="caution">
    <text evidence="4">The sequence shown here is derived from an EMBL/GenBank/DDBJ whole genome shotgun (WGS) entry which is preliminary data.</text>
</comment>
<dbReference type="AlphaFoldDB" id="A0A7X0JR78"/>
<feature type="region of interest" description="Disordered" evidence="1">
    <location>
        <begin position="239"/>
        <end position="258"/>
    </location>
</feature>
<evidence type="ECO:0000313" key="5">
    <source>
        <dbReference type="Proteomes" id="UP000528457"/>
    </source>
</evidence>
<dbReference type="Pfam" id="PF16655">
    <property type="entry name" value="PhoD_N"/>
    <property type="match status" value="1"/>
</dbReference>
<dbReference type="RefSeq" id="WP_166852846.1">
    <property type="nucleotide sequence ID" value="NZ_JAAONY010000001.1"/>
</dbReference>